<dbReference type="GO" id="GO:0001786">
    <property type="term" value="F:phosphatidylserine binding"/>
    <property type="evidence" value="ECO:0007669"/>
    <property type="project" value="TreeGrafter"/>
</dbReference>
<dbReference type="FunFam" id="1.10.220.10:FF:000003">
    <property type="entry name" value="Annexin"/>
    <property type="match status" value="1"/>
</dbReference>
<dbReference type="PANTHER" id="PTHR10502">
    <property type="entry name" value="ANNEXIN"/>
    <property type="match status" value="1"/>
</dbReference>
<evidence type="ECO:0000256" key="1">
    <source>
        <dbReference type="ARBA" id="ARBA00004340"/>
    </source>
</evidence>
<evidence type="ECO:0000256" key="15">
    <source>
        <dbReference type="SAM" id="MobiDB-lite"/>
    </source>
</evidence>
<comment type="function">
    <text evidence="11">Involved in reproduction of the worm. Involved in host-parasite interaction. Delivered into the host cell by means of parasite exosomes. Binds to acidic phospholipid membranes in a calcium-dependent manner in vitro. Causes aggregation of liposomes in the presence of calcium, but not in its absence. Likely to promote membrane fusion. May provide structural integrity within the tegument.</text>
</comment>
<dbReference type="GO" id="GO:0005509">
    <property type="term" value="F:calcium ion binding"/>
    <property type="evidence" value="ECO:0007669"/>
    <property type="project" value="InterPro"/>
</dbReference>
<dbReference type="PRINTS" id="PR00196">
    <property type="entry name" value="ANNEXIN"/>
</dbReference>
<dbReference type="PROSITE" id="PS00223">
    <property type="entry name" value="ANNEXIN_1"/>
    <property type="match status" value="1"/>
</dbReference>
<dbReference type="GO" id="GO:0005886">
    <property type="term" value="C:plasma membrane"/>
    <property type="evidence" value="ECO:0007669"/>
    <property type="project" value="TreeGrafter"/>
</dbReference>
<sequence length="443" mass="50479">MQAEREAKQKAEREAKEKADREAKEKAANEAKLKAEREAKEKADKEAQEKAEKAEKAAREAREKAEKEARIQAEKEAKRKAEEEEKAAKLRREQEKEKRVEEVKQKTEEQLDQDVQMEAEEKAEDATLFPSATLNLDSDCEILKKALSKTFGADENAIIEILSKRSQQQREQIATTYKTKYGKVLAKDLSSKLSGNFKTLCVEMLYGPAEFDARQLYKAMKGLGSDEKVLIEIICSRSNAELNEIKRVYKTLYEKELEAAVIDDTSGDFQRLLVGCLQARRPEATHFDRNRARQDAQELFAAGEKNWGTNESTFQKILLTRSYSQLRATFQEYAKLANKDIEATIKDEIGSDLEDAMLTIVRVIRGKPKYFAKALYKSMKGLGTDDDTLVRIVASRCEVDMVQIKDAFKFEYGKTLGSFISDDCTGDYRKMLLNLIGDHEAKR</sequence>
<dbReference type="PROSITE" id="PS51897">
    <property type="entry name" value="ANNEXIN_2"/>
    <property type="match status" value="4"/>
</dbReference>
<evidence type="ECO:0000256" key="12">
    <source>
        <dbReference type="ARBA" id="ARBA00060393"/>
    </source>
</evidence>
<dbReference type="FunFam" id="1.10.220.10:FF:000005">
    <property type="entry name" value="Annexin"/>
    <property type="match status" value="1"/>
</dbReference>
<keyword evidence="10 14" id="KW-0111">Calcium/phospholipid-binding</keyword>
<dbReference type="PANTHER" id="PTHR10502:SF102">
    <property type="entry name" value="ANNEXIN B11"/>
    <property type="match status" value="1"/>
</dbReference>
<gene>
    <name evidence="16" type="ORF">EGW08_014350</name>
</gene>
<name>A0A3S0ZLR6_ELYCH</name>
<dbReference type="Proteomes" id="UP000271974">
    <property type="component" value="Unassembled WGS sequence"/>
</dbReference>
<dbReference type="STRING" id="188477.A0A3S0ZLR6"/>
<dbReference type="GO" id="GO:0005544">
    <property type="term" value="F:calcium-dependent phospholipid binding"/>
    <property type="evidence" value="ECO:0007669"/>
    <property type="project" value="UniProtKB-KW"/>
</dbReference>
<dbReference type="GO" id="GO:0005576">
    <property type="term" value="C:extracellular region"/>
    <property type="evidence" value="ECO:0007669"/>
    <property type="project" value="UniProtKB-SubCell"/>
</dbReference>
<dbReference type="SMART" id="SM00335">
    <property type="entry name" value="ANX"/>
    <property type="match status" value="4"/>
</dbReference>
<dbReference type="InterPro" id="IPR037104">
    <property type="entry name" value="Annexin_sf"/>
</dbReference>
<dbReference type="InterPro" id="IPR018502">
    <property type="entry name" value="Annexin_repeat"/>
</dbReference>
<keyword evidence="6" id="KW-0479">Metal-binding</keyword>
<evidence type="ECO:0000256" key="2">
    <source>
        <dbReference type="ARBA" id="ARBA00004550"/>
    </source>
</evidence>
<feature type="region of interest" description="Disordered" evidence="15">
    <location>
        <begin position="1"/>
        <end position="111"/>
    </location>
</feature>
<dbReference type="FunFam" id="1.10.220.10:FF:000002">
    <property type="entry name" value="Annexin"/>
    <property type="match status" value="1"/>
</dbReference>
<accession>A0A3S0ZLR6</accession>
<keyword evidence="9 14" id="KW-0041">Annexin</keyword>
<keyword evidence="8 14" id="KW-0106">Calcium</keyword>
<feature type="compositionally biased region" description="Basic and acidic residues" evidence="15">
    <location>
        <begin position="1"/>
        <end position="109"/>
    </location>
</feature>
<comment type="subcellular location">
    <subcellularLocation>
        <location evidence="1">Host cell</location>
    </subcellularLocation>
    <subcellularLocation>
        <location evidence="2">Secreted</location>
        <location evidence="2">Extracellular exosome</location>
    </subcellularLocation>
    <subcellularLocation>
        <location evidence="12">Tegument</location>
    </subcellularLocation>
</comment>
<evidence type="ECO:0000256" key="8">
    <source>
        <dbReference type="ARBA" id="ARBA00022837"/>
    </source>
</evidence>
<comment type="caution">
    <text evidence="16">The sequence shown here is derived from an EMBL/GenBank/DDBJ whole genome shotgun (WGS) entry which is preliminary data.</text>
</comment>
<reference evidence="16 17" key="1">
    <citation type="submission" date="2019-01" db="EMBL/GenBank/DDBJ databases">
        <title>A draft genome assembly of the solar-powered sea slug Elysia chlorotica.</title>
        <authorList>
            <person name="Cai H."/>
            <person name="Li Q."/>
            <person name="Fang X."/>
            <person name="Li J."/>
            <person name="Curtis N.E."/>
            <person name="Altenburger A."/>
            <person name="Shibata T."/>
            <person name="Feng M."/>
            <person name="Maeda T."/>
            <person name="Schwartz J.A."/>
            <person name="Shigenobu S."/>
            <person name="Lundholm N."/>
            <person name="Nishiyama T."/>
            <person name="Yang H."/>
            <person name="Hasebe M."/>
            <person name="Li S."/>
            <person name="Pierce S.K."/>
            <person name="Wang J."/>
        </authorList>
    </citation>
    <scope>NUCLEOTIDE SEQUENCE [LARGE SCALE GENOMIC DNA]</scope>
    <source>
        <strain evidence="16">EC2010</strain>
        <tissue evidence="16">Whole organism of an adult</tissue>
    </source>
</reference>
<dbReference type="SUPFAM" id="SSF47874">
    <property type="entry name" value="Annexin"/>
    <property type="match status" value="1"/>
</dbReference>
<evidence type="ECO:0000256" key="10">
    <source>
        <dbReference type="ARBA" id="ARBA00023302"/>
    </source>
</evidence>
<evidence type="ECO:0000256" key="9">
    <source>
        <dbReference type="ARBA" id="ARBA00023216"/>
    </source>
</evidence>
<dbReference type="GO" id="GO:0005737">
    <property type="term" value="C:cytoplasm"/>
    <property type="evidence" value="ECO:0007669"/>
    <property type="project" value="TreeGrafter"/>
</dbReference>
<dbReference type="AlphaFoldDB" id="A0A3S0ZLR6"/>
<dbReference type="Gene3D" id="1.10.220.10">
    <property type="entry name" value="Annexin"/>
    <property type="match status" value="4"/>
</dbReference>
<proteinExistence type="inferred from homology"/>
<evidence type="ECO:0000256" key="7">
    <source>
        <dbReference type="ARBA" id="ARBA00022737"/>
    </source>
</evidence>
<evidence type="ECO:0000256" key="14">
    <source>
        <dbReference type="RuleBase" id="RU003540"/>
    </source>
</evidence>
<dbReference type="InterPro" id="IPR001464">
    <property type="entry name" value="Annexin"/>
</dbReference>
<dbReference type="InterPro" id="IPR018252">
    <property type="entry name" value="Annexin_repeat_CS"/>
</dbReference>
<evidence type="ECO:0000256" key="11">
    <source>
        <dbReference type="ARBA" id="ARBA00059330"/>
    </source>
</evidence>
<evidence type="ECO:0000256" key="4">
    <source>
        <dbReference type="ARBA" id="ARBA00011738"/>
    </source>
</evidence>
<dbReference type="Pfam" id="PF00191">
    <property type="entry name" value="Annexin"/>
    <property type="match status" value="4"/>
</dbReference>
<dbReference type="GO" id="GO:0043657">
    <property type="term" value="C:host cell"/>
    <property type="evidence" value="ECO:0007669"/>
    <property type="project" value="UniProtKB-SubCell"/>
</dbReference>
<comment type="similarity">
    <text evidence="3 14">Belongs to the annexin family.</text>
</comment>
<dbReference type="EMBL" id="RQTK01000545">
    <property type="protein sequence ID" value="RUS77876.1"/>
    <property type="molecule type" value="Genomic_DNA"/>
</dbReference>
<keyword evidence="5" id="KW-0597">Phosphoprotein</keyword>
<dbReference type="OrthoDB" id="37886at2759"/>
<dbReference type="GO" id="GO:0005634">
    <property type="term" value="C:nucleus"/>
    <property type="evidence" value="ECO:0007669"/>
    <property type="project" value="TreeGrafter"/>
</dbReference>
<comment type="domain">
    <text evidence="14">A pair of annexin repeats may form one binding site for calcium and phospholipid.</text>
</comment>
<dbReference type="FunFam" id="1.10.220.10:FF:000001">
    <property type="entry name" value="Annexin"/>
    <property type="match status" value="1"/>
</dbReference>
<evidence type="ECO:0000313" key="16">
    <source>
        <dbReference type="EMBL" id="RUS77876.1"/>
    </source>
</evidence>
<evidence type="ECO:0000313" key="17">
    <source>
        <dbReference type="Proteomes" id="UP000271974"/>
    </source>
</evidence>
<protein>
    <recommendedName>
        <fullName evidence="13 14">Annexin</fullName>
    </recommendedName>
</protein>
<evidence type="ECO:0000256" key="3">
    <source>
        <dbReference type="ARBA" id="ARBA00007831"/>
    </source>
</evidence>
<keyword evidence="7 14" id="KW-0677">Repeat</keyword>
<evidence type="ECO:0000256" key="5">
    <source>
        <dbReference type="ARBA" id="ARBA00022553"/>
    </source>
</evidence>
<comment type="subunit">
    <text evidence="4">Homodimer.</text>
</comment>
<dbReference type="GO" id="GO:0012506">
    <property type="term" value="C:vesicle membrane"/>
    <property type="evidence" value="ECO:0007669"/>
    <property type="project" value="TreeGrafter"/>
</dbReference>
<keyword evidence="17" id="KW-1185">Reference proteome</keyword>
<evidence type="ECO:0000256" key="6">
    <source>
        <dbReference type="ARBA" id="ARBA00022723"/>
    </source>
</evidence>
<organism evidence="16 17">
    <name type="scientific">Elysia chlorotica</name>
    <name type="common">Eastern emerald elysia</name>
    <name type="synonym">Sea slug</name>
    <dbReference type="NCBI Taxonomy" id="188477"/>
    <lineage>
        <taxon>Eukaryota</taxon>
        <taxon>Metazoa</taxon>
        <taxon>Spiralia</taxon>
        <taxon>Lophotrochozoa</taxon>
        <taxon>Mollusca</taxon>
        <taxon>Gastropoda</taxon>
        <taxon>Heterobranchia</taxon>
        <taxon>Euthyneura</taxon>
        <taxon>Panpulmonata</taxon>
        <taxon>Sacoglossa</taxon>
        <taxon>Placobranchoidea</taxon>
        <taxon>Plakobranchidae</taxon>
        <taxon>Elysia</taxon>
    </lineage>
</organism>
<evidence type="ECO:0000256" key="13">
    <source>
        <dbReference type="ARBA" id="ARBA00077076"/>
    </source>
</evidence>